<dbReference type="Proteomes" id="UP000502136">
    <property type="component" value="Chromosome"/>
</dbReference>
<dbReference type="RefSeq" id="WP_168908601.1">
    <property type="nucleotide sequence ID" value="NZ_CP051428.1"/>
</dbReference>
<evidence type="ECO:0000313" key="3">
    <source>
        <dbReference type="Proteomes" id="UP000502136"/>
    </source>
</evidence>
<keyword evidence="3" id="KW-1185">Reference proteome</keyword>
<dbReference type="AlphaFoldDB" id="A0A6H2H075"/>
<sequence length="679" mass="72997">MYPISAVYADYLKRHDREFKVKLQVGAVTYDDTSIVDFTIDNALSLTDGLAIGTTNLSELKIKLRTQDEIPSNAMMVPYLAMDTGGLAWNQAAYPWNQAAITWAGGGTEWLPLGEFYVDSRERVNDVWVYTCYDKLVYADVPYVSGLSYPATHKAVWDEICTRLGYTYDSSVQIRAGTITAAPTGYSCRQVLGFIAAANTACLFAGKDGVLRFKRFRGGTAPVIQMTSADYVRVRQTNPVKSYTRVVLTYDTEEGNAYESGSGDENHTLYVTIPFGTQAMADQIRVDLAGFSYTPISMESRGFPHFDQGDELQFERYEGKTWLDTQTPWAATETPWDGVMRYRSIILRQVMSFKGGLKLSIEAPSVSEQQSEFKVDGALTTAINALNKSVVKQGKLYYGASLSRETGLTIDRSDGKARAVLNADELTFYRGSDKALWFDVANNKYRFSGTLEAADGVFSGSLSAATGTFRGSLQAATGTFSGDLSAAGGTFRGNLSAAGGTFSGALQAASGSFSGQITASTIQGGTITGALVRTSATGARVELDAGGWRTFDGGGTKRIGITLDTSYGMSAINWYGESGGVSGAINGQDALFQILANAPMLIQSFRGIQFGGSVDFGGVSVYGLTPDKVVGLSQQLQALWDALNNKSDKGHVHSYTVPSHNHGNAANQNFSYSGSTGSA</sequence>
<feature type="region of interest" description="Disordered" evidence="1">
    <location>
        <begin position="657"/>
        <end position="679"/>
    </location>
</feature>
<proteinExistence type="predicted"/>
<accession>A0A6H2H075</accession>
<evidence type="ECO:0000256" key="1">
    <source>
        <dbReference type="SAM" id="MobiDB-lite"/>
    </source>
</evidence>
<gene>
    <name evidence="2" type="ORF">HGI30_16710</name>
</gene>
<dbReference type="EMBL" id="CP051428">
    <property type="protein sequence ID" value="QJC53052.1"/>
    <property type="molecule type" value="Genomic_DNA"/>
</dbReference>
<evidence type="ECO:0000313" key="2">
    <source>
        <dbReference type="EMBL" id="QJC53052.1"/>
    </source>
</evidence>
<organism evidence="2 3">
    <name type="scientific">Paenibacillus albicereus</name>
    <dbReference type="NCBI Taxonomy" id="2726185"/>
    <lineage>
        <taxon>Bacteria</taxon>
        <taxon>Bacillati</taxon>
        <taxon>Bacillota</taxon>
        <taxon>Bacilli</taxon>
        <taxon>Bacillales</taxon>
        <taxon>Paenibacillaceae</taxon>
        <taxon>Paenibacillus</taxon>
    </lineage>
</organism>
<reference evidence="2 3" key="1">
    <citation type="submission" date="2020-04" db="EMBL/GenBank/DDBJ databases">
        <title>Novel Paenibacillus strain UniB2 isolated from commercial digestive syrup.</title>
        <authorList>
            <person name="Thorat V."/>
            <person name="Kirdat K."/>
            <person name="Tiwarekar B."/>
            <person name="Yadav A."/>
        </authorList>
    </citation>
    <scope>NUCLEOTIDE SEQUENCE [LARGE SCALE GENOMIC DNA]</scope>
    <source>
        <strain evidence="2 3">UniB2</strain>
    </source>
</reference>
<protein>
    <submittedName>
        <fullName evidence="2">Uncharacterized protein</fullName>
    </submittedName>
</protein>
<dbReference type="KEGG" id="palr:HGI30_16710"/>
<name>A0A6H2H075_9BACL</name>